<evidence type="ECO:0000313" key="2">
    <source>
        <dbReference type="EMBL" id="QCE06874.1"/>
    </source>
</evidence>
<proteinExistence type="predicted"/>
<feature type="compositionally biased region" description="Polar residues" evidence="1">
    <location>
        <begin position="1"/>
        <end position="11"/>
    </location>
</feature>
<evidence type="ECO:0000256" key="1">
    <source>
        <dbReference type="SAM" id="MobiDB-lite"/>
    </source>
</evidence>
<dbReference type="Proteomes" id="UP000501690">
    <property type="component" value="Linkage Group LG9"/>
</dbReference>
<accession>A0A4D6N1Y8</accession>
<dbReference type="AlphaFoldDB" id="A0A4D6N1Y8"/>
<feature type="region of interest" description="Disordered" evidence="1">
    <location>
        <begin position="38"/>
        <end position="60"/>
    </location>
</feature>
<keyword evidence="3" id="KW-1185">Reference proteome</keyword>
<sequence>MLTNLEPSSGTGIHRQALHPETPQNTFKWMSRLVAKYSPPGGFWKNSRIQQNNDTDTEHA</sequence>
<organism evidence="2 3">
    <name type="scientific">Vigna unguiculata</name>
    <name type="common">Cowpea</name>
    <dbReference type="NCBI Taxonomy" id="3917"/>
    <lineage>
        <taxon>Eukaryota</taxon>
        <taxon>Viridiplantae</taxon>
        <taxon>Streptophyta</taxon>
        <taxon>Embryophyta</taxon>
        <taxon>Tracheophyta</taxon>
        <taxon>Spermatophyta</taxon>
        <taxon>Magnoliopsida</taxon>
        <taxon>eudicotyledons</taxon>
        <taxon>Gunneridae</taxon>
        <taxon>Pentapetalae</taxon>
        <taxon>rosids</taxon>
        <taxon>fabids</taxon>
        <taxon>Fabales</taxon>
        <taxon>Fabaceae</taxon>
        <taxon>Papilionoideae</taxon>
        <taxon>50 kb inversion clade</taxon>
        <taxon>NPAAA clade</taxon>
        <taxon>indigoferoid/millettioid clade</taxon>
        <taxon>Phaseoleae</taxon>
        <taxon>Vigna</taxon>
    </lineage>
</organism>
<evidence type="ECO:0000313" key="3">
    <source>
        <dbReference type="Proteomes" id="UP000501690"/>
    </source>
</evidence>
<feature type="region of interest" description="Disordered" evidence="1">
    <location>
        <begin position="1"/>
        <end position="24"/>
    </location>
</feature>
<name>A0A4D6N1Y8_VIGUN</name>
<dbReference type="EMBL" id="CP039353">
    <property type="protein sequence ID" value="QCE06874.1"/>
    <property type="molecule type" value="Genomic_DNA"/>
</dbReference>
<gene>
    <name evidence="2" type="ORF">DEO72_LG9g1888</name>
</gene>
<protein>
    <submittedName>
        <fullName evidence="2">Uncharacterized protein</fullName>
    </submittedName>
</protein>
<reference evidence="2 3" key="1">
    <citation type="submission" date="2019-04" db="EMBL/GenBank/DDBJ databases">
        <title>An improved genome assembly and genetic linkage map for asparagus bean, Vigna unguiculata ssp. sesquipedialis.</title>
        <authorList>
            <person name="Xia Q."/>
            <person name="Zhang R."/>
            <person name="Dong Y."/>
        </authorList>
    </citation>
    <scope>NUCLEOTIDE SEQUENCE [LARGE SCALE GENOMIC DNA]</scope>
    <source>
        <tissue evidence="2">Leaf</tissue>
    </source>
</reference>